<dbReference type="KEGG" id="bgj:AWC36_07205"/>
<reference evidence="2 3" key="1">
    <citation type="submission" date="2016-09" db="EMBL/GenBank/DDBJ databases">
        <authorList>
            <person name="Doonan J."/>
            <person name="Pachebat J.A."/>
            <person name="Golyshin P.N."/>
            <person name="Denman S."/>
            <person name="Mcdonald J.E."/>
        </authorList>
    </citation>
    <scope>NUCLEOTIDE SEQUENCE [LARGE SCALE GENOMIC DNA]</scope>
    <source>
        <strain evidence="2 3">FRB141</strain>
    </source>
</reference>
<name>A0AAE8JNW8_9GAMM</name>
<dbReference type="RefSeq" id="WP_095834046.1">
    <property type="nucleotide sequence ID" value="NZ_CP014137.1"/>
</dbReference>
<dbReference type="Proteomes" id="UP000285972">
    <property type="component" value="Unassembled WGS sequence"/>
</dbReference>
<protein>
    <submittedName>
        <fullName evidence="2">Colicin immunity protein</fullName>
    </submittedName>
</protein>
<feature type="domain" description="Colicin D immunity protein" evidence="1">
    <location>
        <begin position="1"/>
        <end position="81"/>
    </location>
</feature>
<dbReference type="GO" id="GO:0030153">
    <property type="term" value="P:bacteriocin immunity"/>
    <property type="evidence" value="ECO:0007669"/>
    <property type="project" value="InterPro"/>
</dbReference>
<dbReference type="InterPro" id="IPR015287">
    <property type="entry name" value="Colicin_D_immunity_dom"/>
</dbReference>
<dbReference type="SUPFAM" id="SSF101125">
    <property type="entry name" value="Colicin D immunity protein"/>
    <property type="match status" value="1"/>
</dbReference>
<sequence>MSIYLKDYIDSFIEKKITADEFADSYMSKWKCERDGNLLEKDEDHLSELLSSTFCLADMYNPDDDREEYELNEDQLRDGINKLVLDYLTKK</sequence>
<evidence type="ECO:0000313" key="3">
    <source>
        <dbReference type="Proteomes" id="UP000285972"/>
    </source>
</evidence>
<proteinExistence type="predicted"/>
<gene>
    <name evidence="2" type="ORF">BIY26_10350</name>
</gene>
<dbReference type="AlphaFoldDB" id="A0AAE8JNW8"/>
<evidence type="ECO:0000313" key="2">
    <source>
        <dbReference type="EMBL" id="RLM24565.1"/>
    </source>
</evidence>
<dbReference type="EMBL" id="MJLX01000023">
    <property type="protein sequence ID" value="RLM24565.1"/>
    <property type="molecule type" value="Genomic_DNA"/>
</dbReference>
<dbReference type="GeneID" id="70906573"/>
<comment type="caution">
    <text evidence="2">The sequence shown here is derived from an EMBL/GenBank/DDBJ whole genome shotgun (WGS) entry which is preliminary data.</text>
</comment>
<organism evidence="2 3">
    <name type="scientific">Brenneria goodwinii</name>
    <dbReference type="NCBI Taxonomy" id="1109412"/>
    <lineage>
        <taxon>Bacteria</taxon>
        <taxon>Pseudomonadati</taxon>
        <taxon>Pseudomonadota</taxon>
        <taxon>Gammaproteobacteria</taxon>
        <taxon>Enterobacterales</taxon>
        <taxon>Pectobacteriaceae</taxon>
        <taxon>Brenneria</taxon>
    </lineage>
</organism>
<dbReference type="InterPro" id="IPR036471">
    <property type="entry name" value="Colicin_D_sf"/>
</dbReference>
<dbReference type="GO" id="GO:0015643">
    <property type="term" value="F:toxic substance binding"/>
    <property type="evidence" value="ECO:0007669"/>
    <property type="project" value="InterPro"/>
</dbReference>
<evidence type="ECO:0000259" key="1">
    <source>
        <dbReference type="Pfam" id="PF09204"/>
    </source>
</evidence>
<dbReference type="Pfam" id="PF09204">
    <property type="entry name" value="Colicin_immun"/>
    <property type="match status" value="1"/>
</dbReference>
<accession>A0AAE8JNW8</accession>
<dbReference type="Gene3D" id="1.20.120.650">
    <property type="entry name" value="Colicin D"/>
    <property type="match status" value="1"/>
</dbReference>